<dbReference type="EMBL" id="JBEHCU010008723">
    <property type="protein sequence ID" value="KAL1381243.1"/>
    <property type="molecule type" value="Genomic_DNA"/>
</dbReference>
<evidence type="ECO:0000313" key="2">
    <source>
        <dbReference type="EMBL" id="KAL1381243.1"/>
    </source>
</evidence>
<keyword evidence="3" id="KW-1185">Reference proteome</keyword>
<name>A0ABD1CXS4_CULPP</name>
<reference evidence="2 3" key="1">
    <citation type="submission" date="2024-05" db="EMBL/GenBank/DDBJ databases">
        <title>Culex pipiens pipiens assembly and annotation.</title>
        <authorList>
            <person name="Alout H."/>
            <person name="Durand T."/>
        </authorList>
    </citation>
    <scope>NUCLEOTIDE SEQUENCE [LARGE SCALE GENOMIC DNA]</scope>
    <source>
        <strain evidence="2">HA-2024</strain>
        <tissue evidence="2">Whole body</tissue>
    </source>
</reference>
<feature type="compositionally biased region" description="Polar residues" evidence="1">
    <location>
        <begin position="58"/>
        <end position="72"/>
    </location>
</feature>
<gene>
    <name evidence="2" type="ORF">pipiens_013605</name>
</gene>
<accession>A0ABD1CXS4</accession>
<protein>
    <submittedName>
        <fullName evidence="2">Uncharacterized protein</fullName>
    </submittedName>
</protein>
<evidence type="ECO:0000313" key="3">
    <source>
        <dbReference type="Proteomes" id="UP001562425"/>
    </source>
</evidence>
<sequence length="225" mass="25020">MCAIIVVFIRDLLDFADQENLAEYNEPHIAIPAPTLIGSIKRFAAPEEEMKLEHQPESDTITPITSPTAAKPKTQINRLTLPASSCWRDAYRKQLYLCATSPRWQGRQGIAQIKERGALPMTIVDIRQAPTVAATGPHRRALQVTEHGADSLTYPKKRRNGHYEIDGERVTAIISPLSPPLTRADHYRDNAITRSLARNAAGTEAGTAITDMQMPLRRRARCTTS</sequence>
<dbReference type="Proteomes" id="UP001562425">
    <property type="component" value="Unassembled WGS sequence"/>
</dbReference>
<proteinExistence type="predicted"/>
<evidence type="ECO:0000256" key="1">
    <source>
        <dbReference type="SAM" id="MobiDB-lite"/>
    </source>
</evidence>
<organism evidence="2 3">
    <name type="scientific">Culex pipiens pipiens</name>
    <name type="common">Northern house mosquito</name>
    <dbReference type="NCBI Taxonomy" id="38569"/>
    <lineage>
        <taxon>Eukaryota</taxon>
        <taxon>Metazoa</taxon>
        <taxon>Ecdysozoa</taxon>
        <taxon>Arthropoda</taxon>
        <taxon>Hexapoda</taxon>
        <taxon>Insecta</taxon>
        <taxon>Pterygota</taxon>
        <taxon>Neoptera</taxon>
        <taxon>Endopterygota</taxon>
        <taxon>Diptera</taxon>
        <taxon>Nematocera</taxon>
        <taxon>Culicoidea</taxon>
        <taxon>Culicidae</taxon>
        <taxon>Culicinae</taxon>
        <taxon>Culicini</taxon>
        <taxon>Culex</taxon>
        <taxon>Culex</taxon>
    </lineage>
</organism>
<comment type="caution">
    <text evidence="2">The sequence shown here is derived from an EMBL/GenBank/DDBJ whole genome shotgun (WGS) entry which is preliminary data.</text>
</comment>
<feature type="region of interest" description="Disordered" evidence="1">
    <location>
        <begin position="51"/>
        <end position="72"/>
    </location>
</feature>
<dbReference type="AlphaFoldDB" id="A0ABD1CXS4"/>